<dbReference type="RefSeq" id="WP_263370828.1">
    <property type="nucleotide sequence ID" value="NZ_JAGSYD010000002.1"/>
</dbReference>
<name>A0ABW1ZE44_9BACT</name>
<sequence>MKTILELIRKAGGWHPGLYLKIDNPPYMELVIEAMDESGPCGLPAISVAHYGKQNGDAMRDPEMCFELGLAGGAHLNPFYWRNDRVGIEQWSRFIRDGNYYFHPQLHEQHESFAKLWDRNLAAQSFVEVFTDKCILG</sequence>
<evidence type="ECO:0000313" key="2">
    <source>
        <dbReference type="EMBL" id="MFC6647265.1"/>
    </source>
</evidence>
<keyword evidence="3" id="KW-1185">Reference proteome</keyword>
<evidence type="ECO:0000259" key="1">
    <source>
        <dbReference type="Pfam" id="PF21849"/>
    </source>
</evidence>
<proteinExistence type="predicted"/>
<protein>
    <submittedName>
        <fullName evidence="2">DUF6908 domain-containing protein</fullName>
    </submittedName>
</protein>
<dbReference type="Pfam" id="PF21849">
    <property type="entry name" value="DUF6908"/>
    <property type="match status" value="1"/>
</dbReference>
<dbReference type="Proteomes" id="UP001596391">
    <property type="component" value="Unassembled WGS sequence"/>
</dbReference>
<evidence type="ECO:0000313" key="3">
    <source>
        <dbReference type="Proteomes" id="UP001596391"/>
    </source>
</evidence>
<comment type="caution">
    <text evidence="2">The sequence shown here is derived from an EMBL/GenBank/DDBJ whole genome shotgun (WGS) entry which is preliminary data.</text>
</comment>
<feature type="domain" description="DUF6908" evidence="1">
    <location>
        <begin position="2"/>
        <end position="127"/>
    </location>
</feature>
<reference evidence="3" key="1">
    <citation type="journal article" date="2019" name="Int. J. Syst. Evol. Microbiol.">
        <title>The Global Catalogue of Microorganisms (GCM) 10K type strain sequencing project: providing services to taxonomists for standard genome sequencing and annotation.</title>
        <authorList>
            <consortium name="The Broad Institute Genomics Platform"/>
            <consortium name="The Broad Institute Genome Sequencing Center for Infectious Disease"/>
            <person name="Wu L."/>
            <person name="Ma J."/>
        </authorList>
    </citation>
    <scope>NUCLEOTIDE SEQUENCE [LARGE SCALE GENOMIC DNA]</scope>
    <source>
        <strain evidence="3">CGMCC 1.16026</strain>
    </source>
</reference>
<dbReference type="EMBL" id="JBHSWI010000001">
    <property type="protein sequence ID" value="MFC6647265.1"/>
    <property type="molecule type" value="Genomic_DNA"/>
</dbReference>
<organism evidence="2 3">
    <name type="scientific">Granulicella cerasi</name>
    <dbReference type="NCBI Taxonomy" id="741063"/>
    <lineage>
        <taxon>Bacteria</taxon>
        <taxon>Pseudomonadati</taxon>
        <taxon>Acidobacteriota</taxon>
        <taxon>Terriglobia</taxon>
        <taxon>Terriglobales</taxon>
        <taxon>Acidobacteriaceae</taxon>
        <taxon>Granulicella</taxon>
    </lineage>
</organism>
<accession>A0ABW1ZE44</accession>
<dbReference type="InterPro" id="IPR054203">
    <property type="entry name" value="DUF6908"/>
</dbReference>
<gene>
    <name evidence="2" type="ORF">ACFQBQ_17145</name>
</gene>